<reference evidence="1 2" key="1">
    <citation type="submission" date="2023-02" db="EMBL/GenBank/DDBJ databases">
        <title>LHISI_Scaffold_Assembly.</title>
        <authorList>
            <person name="Stuart O.P."/>
            <person name="Cleave R."/>
            <person name="Magrath M.J.L."/>
            <person name="Mikheyev A.S."/>
        </authorList>
    </citation>
    <scope>NUCLEOTIDE SEQUENCE [LARGE SCALE GENOMIC DNA]</scope>
    <source>
        <strain evidence="1">Daus_M_001</strain>
        <tissue evidence="1">Leg muscle</tissue>
    </source>
</reference>
<dbReference type="Proteomes" id="UP001159363">
    <property type="component" value="Chromosome 5"/>
</dbReference>
<keyword evidence="2" id="KW-1185">Reference proteome</keyword>
<evidence type="ECO:0000313" key="1">
    <source>
        <dbReference type="EMBL" id="KAJ8880468.1"/>
    </source>
</evidence>
<dbReference type="EMBL" id="JARBHB010000006">
    <property type="protein sequence ID" value="KAJ8880468.1"/>
    <property type="molecule type" value="Genomic_DNA"/>
</dbReference>
<comment type="caution">
    <text evidence="1">The sequence shown here is derived from an EMBL/GenBank/DDBJ whole genome shotgun (WGS) entry which is preliminary data.</text>
</comment>
<gene>
    <name evidence="1" type="ORF">PR048_016938</name>
</gene>
<evidence type="ECO:0000313" key="2">
    <source>
        <dbReference type="Proteomes" id="UP001159363"/>
    </source>
</evidence>
<name>A0ABQ9H852_9NEOP</name>
<accession>A0ABQ9H852</accession>
<organism evidence="1 2">
    <name type="scientific">Dryococelus australis</name>
    <dbReference type="NCBI Taxonomy" id="614101"/>
    <lineage>
        <taxon>Eukaryota</taxon>
        <taxon>Metazoa</taxon>
        <taxon>Ecdysozoa</taxon>
        <taxon>Arthropoda</taxon>
        <taxon>Hexapoda</taxon>
        <taxon>Insecta</taxon>
        <taxon>Pterygota</taxon>
        <taxon>Neoptera</taxon>
        <taxon>Polyneoptera</taxon>
        <taxon>Phasmatodea</taxon>
        <taxon>Verophasmatodea</taxon>
        <taxon>Anareolatae</taxon>
        <taxon>Phasmatidae</taxon>
        <taxon>Eurycanthinae</taxon>
        <taxon>Dryococelus</taxon>
    </lineage>
</organism>
<protein>
    <submittedName>
        <fullName evidence="1">Uncharacterized protein</fullName>
    </submittedName>
</protein>
<proteinExistence type="predicted"/>
<sequence length="93" mass="10915">MNFTYAIQEEVMNEVKFLSETCTNAKRIPRTQKRRTFLPVTSQEIILKRFSNGTVVIAKFILVSCIHRVPLHRKYIPSIQTLRAFPLKMYSLL</sequence>